<sequence length="488" mass="54127">MKLFLVLLLVAAVAAVPHCPHGDCDCKCPCHRELKLKEHSDNQVRAVLKSLRTIDDEAIVNFCANLENGNYAHPTGCEKYVACANHIAYTMPCPAGLHFNHVLNKCLEPEEAHCLMFAGETTFAAKGRKPGRVSLAHLPSGLISQVRLEHVSGSVTCTQNVAPSYWGCNNNQATYTSEIIGTLITDAVETKIFEKERLPGFTGNSPFITFNSAVMDIPAVHTSELTDLELLVWYNEDFNQETTSDDSGEHVIRVLVTMDTDVDLELATRQSEQKTKTAQEEIPMDEECVGRADGNYIHPYECGLYLTCSNENTYVMKCPAGLHFHFELNMCHYPEIVQCQILVGQVTFAAKGNKPGVLKLDNTLSGEITQIRLDFVSGFVKCSTNSEPSKWGCNNSPSSNFPTERIGVQITNKLEQTLFKEDKMTGKTGNSQSITFNSNKNEISTEPIRIADLPEREIQVWYIEDMGNGDSEYDNSGEVTCKVYVSVL</sequence>
<evidence type="ECO:0000313" key="9">
    <source>
        <dbReference type="Proteomes" id="UP000594262"/>
    </source>
</evidence>
<feature type="signal peptide" evidence="6">
    <location>
        <begin position="1"/>
        <end position="15"/>
    </location>
</feature>
<keyword evidence="1" id="KW-0147">Chitin-binding</keyword>
<feature type="chain" id="PRO_5029619988" description="Chitin-binding type-2 domain-containing protein" evidence="6">
    <location>
        <begin position="16"/>
        <end position="488"/>
    </location>
</feature>
<dbReference type="PANTHER" id="PTHR23301:SF0">
    <property type="entry name" value="CHITIN-BINDING TYPE-2 DOMAIN-CONTAINING PROTEIN-RELATED"/>
    <property type="match status" value="1"/>
</dbReference>
<dbReference type="GeneID" id="136813073"/>
<feature type="domain" description="Chitin-binding type-2" evidence="7">
    <location>
        <begin position="285"/>
        <end position="341"/>
    </location>
</feature>
<dbReference type="OrthoDB" id="6020543at2759"/>
<dbReference type="InterPro" id="IPR002557">
    <property type="entry name" value="Chitin-bd_dom"/>
</dbReference>
<evidence type="ECO:0000256" key="1">
    <source>
        <dbReference type="ARBA" id="ARBA00022669"/>
    </source>
</evidence>
<keyword evidence="5" id="KW-0325">Glycoprotein</keyword>
<accession>A0A7M5UXP3</accession>
<dbReference type="AlphaFoldDB" id="A0A7M5UXP3"/>
<dbReference type="SUPFAM" id="SSF57625">
    <property type="entry name" value="Invertebrate chitin-binding proteins"/>
    <property type="match status" value="2"/>
</dbReference>
<dbReference type="Proteomes" id="UP000594262">
    <property type="component" value="Unplaced"/>
</dbReference>
<protein>
    <recommendedName>
        <fullName evidence="7">Chitin-binding type-2 domain-containing protein</fullName>
    </recommendedName>
</protein>
<organism evidence="8 9">
    <name type="scientific">Clytia hemisphaerica</name>
    <dbReference type="NCBI Taxonomy" id="252671"/>
    <lineage>
        <taxon>Eukaryota</taxon>
        <taxon>Metazoa</taxon>
        <taxon>Cnidaria</taxon>
        <taxon>Hydrozoa</taxon>
        <taxon>Hydroidolina</taxon>
        <taxon>Leptothecata</taxon>
        <taxon>Obeliida</taxon>
        <taxon>Clytiidae</taxon>
        <taxon>Clytia</taxon>
    </lineage>
</organism>
<evidence type="ECO:0000256" key="6">
    <source>
        <dbReference type="SAM" id="SignalP"/>
    </source>
</evidence>
<name>A0A7M5UXP3_9CNID</name>
<dbReference type="SMART" id="SM00494">
    <property type="entry name" value="ChtBD2"/>
    <property type="match status" value="2"/>
</dbReference>
<keyword evidence="9" id="KW-1185">Reference proteome</keyword>
<dbReference type="PROSITE" id="PS50940">
    <property type="entry name" value="CHIT_BIND_II"/>
    <property type="match status" value="2"/>
</dbReference>
<keyword evidence="2 6" id="KW-0732">Signal</keyword>
<dbReference type="RefSeq" id="XP_066925701.1">
    <property type="nucleotide sequence ID" value="XM_067069600.1"/>
</dbReference>
<dbReference type="GO" id="GO:0005576">
    <property type="term" value="C:extracellular region"/>
    <property type="evidence" value="ECO:0007669"/>
    <property type="project" value="InterPro"/>
</dbReference>
<dbReference type="EnsemblMetazoa" id="CLYHEMT000108.1">
    <property type="protein sequence ID" value="CLYHEMP000108.1"/>
    <property type="gene ID" value="CLYHEMG000108"/>
</dbReference>
<keyword evidence="3" id="KW-0677">Repeat</keyword>
<evidence type="ECO:0000256" key="4">
    <source>
        <dbReference type="ARBA" id="ARBA00023157"/>
    </source>
</evidence>
<evidence type="ECO:0000256" key="2">
    <source>
        <dbReference type="ARBA" id="ARBA00022729"/>
    </source>
</evidence>
<evidence type="ECO:0000256" key="5">
    <source>
        <dbReference type="ARBA" id="ARBA00023180"/>
    </source>
</evidence>
<dbReference type="InterPro" id="IPR051940">
    <property type="entry name" value="Chitin_bind-dev_reg"/>
</dbReference>
<feature type="domain" description="Chitin-binding type-2" evidence="7">
    <location>
        <begin position="60"/>
        <end position="116"/>
    </location>
</feature>
<evidence type="ECO:0000256" key="3">
    <source>
        <dbReference type="ARBA" id="ARBA00022737"/>
    </source>
</evidence>
<evidence type="ECO:0000259" key="7">
    <source>
        <dbReference type="PROSITE" id="PS50940"/>
    </source>
</evidence>
<evidence type="ECO:0000313" key="8">
    <source>
        <dbReference type="EnsemblMetazoa" id="CLYHEMP000108.1"/>
    </source>
</evidence>
<dbReference type="PANTHER" id="PTHR23301">
    <property type="entry name" value="CHITIN BINDING PERITROPHIN-A"/>
    <property type="match status" value="1"/>
</dbReference>
<dbReference type="Pfam" id="PF01607">
    <property type="entry name" value="CBM_14"/>
    <property type="match status" value="2"/>
</dbReference>
<dbReference type="InterPro" id="IPR036508">
    <property type="entry name" value="Chitin-bd_dom_sf"/>
</dbReference>
<keyword evidence="4" id="KW-1015">Disulfide bond</keyword>
<dbReference type="Gene3D" id="2.170.140.10">
    <property type="entry name" value="Chitin binding domain"/>
    <property type="match status" value="2"/>
</dbReference>
<reference evidence="8" key="1">
    <citation type="submission" date="2021-01" db="UniProtKB">
        <authorList>
            <consortium name="EnsemblMetazoa"/>
        </authorList>
    </citation>
    <scope>IDENTIFICATION</scope>
</reference>
<dbReference type="GO" id="GO:0008061">
    <property type="term" value="F:chitin binding"/>
    <property type="evidence" value="ECO:0007669"/>
    <property type="project" value="UniProtKB-KW"/>
</dbReference>
<proteinExistence type="predicted"/>